<evidence type="ECO:0000313" key="3">
    <source>
        <dbReference type="EMBL" id="UMB72192.1"/>
    </source>
</evidence>
<dbReference type="EMBL" id="CP092488">
    <property type="protein sequence ID" value="UMB72192.1"/>
    <property type="molecule type" value="Genomic_DNA"/>
</dbReference>
<accession>A0ABY3VXG9</accession>
<name>A0ABY3VXG9_9MYCO</name>
<keyword evidence="4" id="KW-1185">Reference proteome</keyword>
<organism evidence="3 4">
    <name type="scientific">Mycobacterium paraterrae</name>
    <dbReference type="NCBI Taxonomy" id="577492"/>
    <lineage>
        <taxon>Bacteria</taxon>
        <taxon>Bacillati</taxon>
        <taxon>Actinomycetota</taxon>
        <taxon>Actinomycetes</taxon>
        <taxon>Mycobacteriales</taxon>
        <taxon>Mycobacteriaceae</taxon>
        <taxon>Mycobacterium</taxon>
    </lineage>
</organism>
<dbReference type="Proteomes" id="UP001055336">
    <property type="component" value="Chromosome"/>
</dbReference>
<evidence type="ECO:0000256" key="1">
    <source>
        <dbReference type="SAM" id="MobiDB-lite"/>
    </source>
</evidence>
<dbReference type="Pfam" id="PF12484">
    <property type="entry name" value="PPE-SVP"/>
    <property type="match status" value="1"/>
</dbReference>
<gene>
    <name evidence="3" type="ORF">MKK62_08430</name>
</gene>
<evidence type="ECO:0000259" key="2">
    <source>
        <dbReference type="Pfam" id="PF12484"/>
    </source>
</evidence>
<protein>
    <recommendedName>
        <fullName evidence="2">PPE family C-terminal domain-containing protein</fullName>
    </recommendedName>
</protein>
<proteinExistence type="predicted"/>
<dbReference type="InterPro" id="IPR022171">
    <property type="entry name" value="PPE_C"/>
</dbReference>
<evidence type="ECO:0000313" key="4">
    <source>
        <dbReference type="Proteomes" id="UP001055336"/>
    </source>
</evidence>
<feature type="domain" description="PPE family C-terminal" evidence="2">
    <location>
        <begin position="1"/>
        <end position="83"/>
    </location>
</feature>
<feature type="region of interest" description="Disordered" evidence="1">
    <location>
        <begin position="1"/>
        <end position="36"/>
    </location>
</feature>
<reference evidence="3" key="1">
    <citation type="submission" date="2022-08" db="EMBL/GenBank/DDBJ databases">
        <title>Whole genome sequencing of non-tuberculosis mycobacteria type-strains.</title>
        <authorList>
            <person name="Igarashi Y."/>
            <person name="Osugi A."/>
            <person name="Mitarai S."/>
        </authorList>
    </citation>
    <scope>NUCLEOTIDE SEQUENCE</scope>
    <source>
        <strain evidence="3">DSM 45127</strain>
    </source>
</reference>
<sequence length="87" mass="9013">MGHAGSVGGLSTPPSWVGEAPPSVATATGGQPGFRALPPWVHEPVPNGQTGVPAAAQLNHAGWRRGGNAVFRMRDRRYRIPRPAPGG</sequence>